<organism evidence="1 2">
    <name type="scientific">Gossypium trilobum</name>
    <dbReference type="NCBI Taxonomy" id="34281"/>
    <lineage>
        <taxon>Eukaryota</taxon>
        <taxon>Viridiplantae</taxon>
        <taxon>Streptophyta</taxon>
        <taxon>Embryophyta</taxon>
        <taxon>Tracheophyta</taxon>
        <taxon>Spermatophyta</taxon>
        <taxon>Magnoliopsida</taxon>
        <taxon>eudicotyledons</taxon>
        <taxon>Gunneridae</taxon>
        <taxon>Pentapetalae</taxon>
        <taxon>rosids</taxon>
        <taxon>malvids</taxon>
        <taxon>Malvales</taxon>
        <taxon>Malvaceae</taxon>
        <taxon>Malvoideae</taxon>
        <taxon>Gossypium</taxon>
    </lineage>
</organism>
<comment type="caution">
    <text evidence="1">The sequence shown here is derived from an EMBL/GenBank/DDBJ whole genome shotgun (WGS) entry which is preliminary data.</text>
</comment>
<dbReference type="EMBL" id="JABEZW010000013">
    <property type="protein sequence ID" value="MBA0783711.1"/>
    <property type="molecule type" value="Genomic_DNA"/>
</dbReference>
<protein>
    <submittedName>
        <fullName evidence="1">Uncharacterized protein</fullName>
    </submittedName>
</protein>
<dbReference type="Proteomes" id="UP000593568">
    <property type="component" value="Unassembled WGS sequence"/>
</dbReference>
<accession>A0A7J9FEW1</accession>
<sequence length="32" mass="3792">MLLYTYKMCYLKRQSQLQLILQTQGENGSRIA</sequence>
<evidence type="ECO:0000313" key="2">
    <source>
        <dbReference type="Proteomes" id="UP000593568"/>
    </source>
</evidence>
<keyword evidence="2" id="KW-1185">Reference proteome</keyword>
<gene>
    <name evidence="1" type="ORF">Gotri_001375</name>
</gene>
<name>A0A7J9FEW1_9ROSI</name>
<proteinExistence type="predicted"/>
<dbReference type="AlphaFoldDB" id="A0A7J9FEW1"/>
<reference evidence="1 2" key="1">
    <citation type="journal article" date="2019" name="Genome Biol. Evol.">
        <title>Insights into the evolution of the New World diploid cottons (Gossypium, subgenus Houzingenia) based on genome sequencing.</title>
        <authorList>
            <person name="Grover C.E."/>
            <person name="Arick M.A. 2nd"/>
            <person name="Thrash A."/>
            <person name="Conover J.L."/>
            <person name="Sanders W.S."/>
            <person name="Peterson D.G."/>
            <person name="Frelichowski J.E."/>
            <person name="Scheffler J.A."/>
            <person name="Scheffler B.E."/>
            <person name="Wendel J.F."/>
        </authorList>
    </citation>
    <scope>NUCLEOTIDE SEQUENCE [LARGE SCALE GENOMIC DNA]</scope>
    <source>
        <strain evidence="1">8</strain>
        <tissue evidence="1">Leaf</tissue>
    </source>
</reference>
<evidence type="ECO:0000313" key="1">
    <source>
        <dbReference type="EMBL" id="MBA0783711.1"/>
    </source>
</evidence>